<evidence type="ECO:0000313" key="1">
    <source>
        <dbReference type="EMBL" id="KAK1863667.1"/>
    </source>
</evidence>
<organism evidence="1 2">
    <name type="scientific">Pyropia yezoensis</name>
    <name type="common">Susabi-nori</name>
    <name type="synonym">Porphyra yezoensis</name>
    <dbReference type="NCBI Taxonomy" id="2788"/>
    <lineage>
        <taxon>Eukaryota</taxon>
        <taxon>Rhodophyta</taxon>
        <taxon>Bangiophyceae</taxon>
        <taxon>Bangiales</taxon>
        <taxon>Bangiaceae</taxon>
        <taxon>Pyropia</taxon>
    </lineage>
</organism>
<accession>A0ACC3C1J6</accession>
<dbReference type="EMBL" id="CM020619">
    <property type="protein sequence ID" value="KAK1863667.1"/>
    <property type="molecule type" value="Genomic_DNA"/>
</dbReference>
<dbReference type="Proteomes" id="UP000798662">
    <property type="component" value="Chromosome 2"/>
</dbReference>
<keyword evidence="2" id="KW-1185">Reference proteome</keyword>
<protein>
    <submittedName>
        <fullName evidence="1">Uncharacterized protein</fullName>
    </submittedName>
</protein>
<reference evidence="1" key="1">
    <citation type="submission" date="2019-11" db="EMBL/GenBank/DDBJ databases">
        <title>Nori genome reveals adaptations in red seaweeds to the harsh intertidal environment.</title>
        <authorList>
            <person name="Wang D."/>
            <person name="Mao Y."/>
        </authorList>
    </citation>
    <scope>NUCLEOTIDE SEQUENCE</scope>
    <source>
        <tissue evidence="1">Gametophyte</tissue>
    </source>
</reference>
<proteinExistence type="predicted"/>
<name>A0ACC3C1J6_PYRYE</name>
<comment type="caution">
    <text evidence="1">The sequence shown here is derived from an EMBL/GenBank/DDBJ whole genome shotgun (WGS) entry which is preliminary data.</text>
</comment>
<sequence length="90" mass="9910">MLFTCIHASPERLYTVMKRADSSNVVHDSLKQLQEVASRSSGVKMRPSGVGTPNAVGVGELYHGYLWTMFQRDLADDRAAPTNKALFLAV</sequence>
<evidence type="ECO:0000313" key="2">
    <source>
        <dbReference type="Proteomes" id="UP000798662"/>
    </source>
</evidence>
<gene>
    <name evidence="1" type="ORF">I4F81_006221</name>
</gene>